<reference evidence="2 3" key="1">
    <citation type="submission" date="2023-07" db="EMBL/GenBank/DDBJ databases">
        <title>Sorghum-associated microbial communities from plants grown in Nebraska, USA.</title>
        <authorList>
            <person name="Schachtman D."/>
        </authorList>
    </citation>
    <scope>NUCLEOTIDE SEQUENCE [LARGE SCALE GENOMIC DNA]</scope>
    <source>
        <strain evidence="2 3">CC258</strain>
    </source>
</reference>
<keyword evidence="2" id="KW-0413">Isomerase</keyword>
<dbReference type="RefSeq" id="WP_310224975.1">
    <property type="nucleotide sequence ID" value="NZ_JAVDSB010000001.1"/>
</dbReference>
<evidence type="ECO:0000313" key="2">
    <source>
        <dbReference type="EMBL" id="MDR6550372.1"/>
    </source>
</evidence>
<evidence type="ECO:0000259" key="1">
    <source>
        <dbReference type="Pfam" id="PF01323"/>
    </source>
</evidence>
<feature type="domain" description="DSBA-like thioredoxin" evidence="1">
    <location>
        <begin position="3"/>
        <end position="205"/>
    </location>
</feature>
<accession>A0ABU1NU62</accession>
<gene>
    <name evidence="2" type="ORF">J2736_001555</name>
</gene>
<dbReference type="GO" id="GO:0016853">
    <property type="term" value="F:isomerase activity"/>
    <property type="evidence" value="ECO:0007669"/>
    <property type="project" value="UniProtKB-KW"/>
</dbReference>
<dbReference type="PANTHER" id="PTHR13887:SF41">
    <property type="entry name" value="THIOREDOXIN SUPERFAMILY PROTEIN"/>
    <property type="match status" value="1"/>
</dbReference>
<comment type="caution">
    <text evidence="2">The sequence shown here is derived from an EMBL/GenBank/DDBJ whole genome shotgun (WGS) entry which is preliminary data.</text>
</comment>
<proteinExistence type="predicted"/>
<organism evidence="2 3">
    <name type="scientific">Paenibacillus qinlingensis</name>
    <dbReference type="NCBI Taxonomy" id="1837343"/>
    <lineage>
        <taxon>Bacteria</taxon>
        <taxon>Bacillati</taxon>
        <taxon>Bacillota</taxon>
        <taxon>Bacilli</taxon>
        <taxon>Bacillales</taxon>
        <taxon>Paenibacillaceae</taxon>
        <taxon>Paenibacillus</taxon>
    </lineage>
</organism>
<dbReference type="CDD" id="cd03024">
    <property type="entry name" value="DsbA_FrnE"/>
    <property type="match status" value="1"/>
</dbReference>
<dbReference type="InterPro" id="IPR036249">
    <property type="entry name" value="Thioredoxin-like_sf"/>
</dbReference>
<sequence length="247" mass="27745">MKVEVWTDMICPFCYIGKRRLEAGIEKLSHPEEVQIVYRSFELNPHIQVDPSDDITGIAAAKQGSTREHMKALQDDISMRAEQDGLKFNYDTAKPTNTFNAHRLLQYAMQFGKGDNVMERLYQAYFTDSLYLDDLNILVSLAVQSGLDADDTAAMLASDRFRDEVRADELTAKRAGIRGVPYFVINDKYAISGAQPVDVFAEALQQAWREENPIISFKSSSVDPKASLCEDGTCEVPLKSSNESNDR</sequence>
<dbReference type="Gene3D" id="3.40.30.10">
    <property type="entry name" value="Glutaredoxin"/>
    <property type="match status" value="1"/>
</dbReference>
<protein>
    <submittedName>
        <fullName evidence="2">DsbA family dithiol-disulfide isomerase</fullName>
    </submittedName>
</protein>
<dbReference type="SUPFAM" id="SSF52833">
    <property type="entry name" value="Thioredoxin-like"/>
    <property type="match status" value="1"/>
</dbReference>
<dbReference type="InterPro" id="IPR001853">
    <property type="entry name" value="DSBA-like_thioredoxin_dom"/>
</dbReference>
<evidence type="ECO:0000313" key="3">
    <source>
        <dbReference type="Proteomes" id="UP001267290"/>
    </source>
</evidence>
<dbReference type="PANTHER" id="PTHR13887">
    <property type="entry name" value="GLUTATHIONE S-TRANSFERASE KAPPA"/>
    <property type="match status" value="1"/>
</dbReference>
<keyword evidence="3" id="KW-1185">Reference proteome</keyword>
<dbReference type="Proteomes" id="UP001267290">
    <property type="component" value="Unassembled WGS sequence"/>
</dbReference>
<dbReference type="Pfam" id="PF01323">
    <property type="entry name" value="DSBA"/>
    <property type="match status" value="1"/>
</dbReference>
<dbReference type="EMBL" id="JAVDSB010000001">
    <property type="protein sequence ID" value="MDR6550372.1"/>
    <property type="molecule type" value="Genomic_DNA"/>
</dbReference>
<name>A0ABU1NU62_9BACL</name>